<keyword evidence="2" id="KW-1185">Reference proteome</keyword>
<dbReference type="EMBL" id="QCYK01000002">
    <property type="protein sequence ID" value="PUZ25759.1"/>
    <property type="molecule type" value="Genomic_DNA"/>
</dbReference>
<sequence>MADTLEAHYQFRTYFFQLLNKSKTEFSITMYNTHYTFILAPNAENPGEETPWKNHTSNKMDMVPGLIAAVVEVVYGTAQQ</sequence>
<evidence type="ECO:0000313" key="2">
    <source>
        <dbReference type="Proteomes" id="UP000244450"/>
    </source>
</evidence>
<comment type="caution">
    <text evidence="1">The sequence shown here is derived from an EMBL/GenBank/DDBJ whole genome shotgun (WGS) entry which is preliminary data.</text>
</comment>
<gene>
    <name evidence="1" type="ORF">DCC81_15965</name>
</gene>
<dbReference type="Proteomes" id="UP000244450">
    <property type="component" value="Unassembled WGS sequence"/>
</dbReference>
<dbReference type="RefSeq" id="WP_108687598.1">
    <property type="nucleotide sequence ID" value="NZ_QCYK01000002.1"/>
</dbReference>
<evidence type="ECO:0000313" key="1">
    <source>
        <dbReference type="EMBL" id="PUZ25759.1"/>
    </source>
</evidence>
<dbReference type="AlphaFoldDB" id="A0A2T7BHK1"/>
<accession>A0A2T7BHK1</accession>
<organism evidence="1 2">
    <name type="scientific">Chitinophaga parva</name>
    <dbReference type="NCBI Taxonomy" id="2169414"/>
    <lineage>
        <taxon>Bacteria</taxon>
        <taxon>Pseudomonadati</taxon>
        <taxon>Bacteroidota</taxon>
        <taxon>Chitinophagia</taxon>
        <taxon>Chitinophagales</taxon>
        <taxon>Chitinophagaceae</taxon>
        <taxon>Chitinophaga</taxon>
    </lineage>
</organism>
<proteinExistence type="predicted"/>
<dbReference type="OrthoDB" id="799641at2"/>
<name>A0A2T7BHK1_9BACT</name>
<protein>
    <submittedName>
        <fullName evidence="1">Uncharacterized protein</fullName>
    </submittedName>
</protein>
<reference evidence="1 2" key="1">
    <citation type="submission" date="2018-04" db="EMBL/GenBank/DDBJ databases">
        <title>Chitinophaga fuyangensis sp. nov., isolated from soil in a chemical factory.</title>
        <authorList>
            <person name="Chen K."/>
        </authorList>
    </citation>
    <scope>NUCLEOTIDE SEQUENCE [LARGE SCALE GENOMIC DNA]</scope>
    <source>
        <strain evidence="1 2">LY-1</strain>
    </source>
</reference>